<gene>
    <name evidence="3" type="ORF">BCR34DRAFT_196602</name>
</gene>
<evidence type="ECO:0000313" key="4">
    <source>
        <dbReference type="Proteomes" id="UP000193144"/>
    </source>
</evidence>
<feature type="chain" id="PRO_5012688781" description="Secreted protein" evidence="2">
    <location>
        <begin position="21"/>
        <end position="164"/>
    </location>
</feature>
<organism evidence="3 4">
    <name type="scientific">Clohesyomyces aquaticus</name>
    <dbReference type="NCBI Taxonomy" id="1231657"/>
    <lineage>
        <taxon>Eukaryota</taxon>
        <taxon>Fungi</taxon>
        <taxon>Dikarya</taxon>
        <taxon>Ascomycota</taxon>
        <taxon>Pezizomycotina</taxon>
        <taxon>Dothideomycetes</taxon>
        <taxon>Pleosporomycetidae</taxon>
        <taxon>Pleosporales</taxon>
        <taxon>Lindgomycetaceae</taxon>
        <taxon>Clohesyomyces</taxon>
    </lineage>
</organism>
<sequence>MCRPGRSGCCVLLFSTPAQAIQAPAMKPVKPAVGLLLERLRAGCGAPATVFPPPPLPHSTSKTWGKLARGTGLESSRISPKRPPLSRLDLARPNTHSSSDDQMPCPLRVATERTPESRPIENIRKSLRKPCSHETKIQWQPRVLQQFSYTNTRCGYTCRLPECH</sequence>
<evidence type="ECO:0000256" key="1">
    <source>
        <dbReference type="SAM" id="MobiDB-lite"/>
    </source>
</evidence>
<comment type="caution">
    <text evidence="3">The sequence shown here is derived from an EMBL/GenBank/DDBJ whole genome shotgun (WGS) entry which is preliminary data.</text>
</comment>
<dbReference type="Proteomes" id="UP000193144">
    <property type="component" value="Unassembled WGS sequence"/>
</dbReference>
<dbReference type="EMBL" id="MCFA01000028">
    <property type="protein sequence ID" value="ORY15003.1"/>
    <property type="molecule type" value="Genomic_DNA"/>
</dbReference>
<keyword evidence="2" id="KW-0732">Signal</keyword>
<dbReference type="AlphaFoldDB" id="A0A1Y1ZXM5"/>
<evidence type="ECO:0000313" key="3">
    <source>
        <dbReference type="EMBL" id="ORY15003.1"/>
    </source>
</evidence>
<feature type="signal peptide" evidence="2">
    <location>
        <begin position="1"/>
        <end position="20"/>
    </location>
</feature>
<keyword evidence="4" id="KW-1185">Reference proteome</keyword>
<feature type="region of interest" description="Disordered" evidence="1">
    <location>
        <begin position="51"/>
        <end position="105"/>
    </location>
</feature>
<accession>A0A1Y1ZXM5</accession>
<evidence type="ECO:0008006" key="5">
    <source>
        <dbReference type="Google" id="ProtNLM"/>
    </source>
</evidence>
<protein>
    <recommendedName>
        <fullName evidence="5">Secreted protein</fullName>
    </recommendedName>
</protein>
<proteinExistence type="predicted"/>
<name>A0A1Y1ZXM5_9PLEO</name>
<reference evidence="3 4" key="1">
    <citation type="submission" date="2016-07" db="EMBL/GenBank/DDBJ databases">
        <title>Pervasive Adenine N6-methylation of Active Genes in Fungi.</title>
        <authorList>
            <consortium name="DOE Joint Genome Institute"/>
            <person name="Mondo S.J."/>
            <person name="Dannebaum R.O."/>
            <person name="Kuo R.C."/>
            <person name="Labutti K."/>
            <person name="Haridas S."/>
            <person name="Kuo A."/>
            <person name="Salamov A."/>
            <person name="Ahrendt S.R."/>
            <person name="Lipzen A."/>
            <person name="Sullivan W."/>
            <person name="Andreopoulos W.B."/>
            <person name="Clum A."/>
            <person name="Lindquist E."/>
            <person name="Daum C."/>
            <person name="Ramamoorthy G.K."/>
            <person name="Gryganskyi A."/>
            <person name="Culley D."/>
            <person name="Magnuson J.K."/>
            <person name="James T.Y."/>
            <person name="O'Malley M.A."/>
            <person name="Stajich J.E."/>
            <person name="Spatafora J.W."/>
            <person name="Visel A."/>
            <person name="Grigoriev I.V."/>
        </authorList>
    </citation>
    <scope>NUCLEOTIDE SEQUENCE [LARGE SCALE GENOMIC DNA]</scope>
    <source>
        <strain evidence="3 4">CBS 115471</strain>
    </source>
</reference>
<evidence type="ECO:0000256" key="2">
    <source>
        <dbReference type="SAM" id="SignalP"/>
    </source>
</evidence>